<organism evidence="1 2">
    <name type="scientific">Komagataeibacter europaeus NBRC 3261</name>
    <dbReference type="NCBI Taxonomy" id="1234669"/>
    <lineage>
        <taxon>Bacteria</taxon>
        <taxon>Pseudomonadati</taxon>
        <taxon>Pseudomonadota</taxon>
        <taxon>Alphaproteobacteria</taxon>
        <taxon>Acetobacterales</taxon>
        <taxon>Acetobacteraceae</taxon>
        <taxon>Komagataeibacter</taxon>
    </lineage>
</organism>
<dbReference type="SUPFAM" id="SSF52096">
    <property type="entry name" value="ClpP/crotonase"/>
    <property type="match status" value="1"/>
</dbReference>
<proteinExistence type="predicted"/>
<dbReference type="PANTHER" id="PTHR43459:SF1">
    <property type="entry name" value="EG:BACN32G11.4 PROTEIN"/>
    <property type="match status" value="1"/>
</dbReference>
<reference evidence="1 2" key="1">
    <citation type="submission" date="2012-11" db="EMBL/GenBank/DDBJ databases">
        <title>Whole genome sequence of Gluconacetobacter europaeus NBRC3261.</title>
        <authorList>
            <person name="Azuma Y."/>
            <person name="Higashiura N."/>
            <person name="Hirakawa H."/>
            <person name="Matsushita K."/>
        </authorList>
    </citation>
    <scope>NUCLEOTIDE SEQUENCE [LARGE SCALE GENOMIC DNA]</scope>
    <source>
        <strain evidence="1 2">NBRC 3261</strain>
    </source>
</reference>
<dbReference type="InterPro" id="IPR001753">
    <property type="entry name" value="Enoyl-CoA_hydra/iso"/>
</dbReference>
<gene>
    <name evidence="1" type="ORF">Geu3261_0069_009</name>
</gene>
<dbReference type="InterPro" id="IPR029045">
    <property type="entry name" value="ClpP/crotonase-like_dom_sf"/>
</dbReference>
<dbReference type="Pfam" id="PF00378">
    <property type="entry name" value="ECH_1"/>
    <property type="match status" value="1"/>
</dbReference>
<dbReference type="PANTHER" id="PTHR43459">
    <property type="entry name" value="ENOYL-COA HYDRATASE"/>
    <property type="match status" value="1"/>
</dbReference>
<protein>
    <submittedName>
        <fullName evidence="1">Enoyl-CoA hydratase PaaG</fullName>
    </submittedName>
</protein>
<dbReference type="Gene3D" id="3.90.226.10">
    <property type="entry name" value="2-enoyl-CoA Hydratase, Chain A, domain 1"/>
    <property type="match status" value="1"/>
</dbReference>
<dbReference type="Proteomes" id="UP000032675">
    <property type="component" value="Unassembled WGS sequence"/>
</dbReference>
<name>A0A0D6PYP3_KOMEU</name>
<evidence type="ECO:0000313" key="2">
    <source>
        <dbReference type="Proteomes" id="UP000032675"/>
    </source>
</evidence>
<dbReference type="AlphaFoldDB" id="A0A0D6PYP3"/>
<comment type="caution">
    <text evidence="1">The sequence shown here is derived from an EMBL/GenBank/DDBJ whole genome shotgun (WGS) entry which is preliminary data.</text>
</comment>
<dbReference type="GO" id="GO:0003824">
    <property type="term" value="F:catalytic activity"/>
    <property type="evidence" value="ECO:0007669"/>
    <property type="project" value="UniProtKB-ARBA"/>
</dbReference>
<evidence type="ECO:0000313" key="1">
    <source>
        <dbReference type="EMBL" id="GAN96432.1"/>
    </source>
</evidence>
<sequence length="190" mass="20282">MVEGHDTRDFGLVVIEDYLPLISVLNKFNGATICAARGMVVGSAVGVMLACDIVLLGDTCQISLPFSRLHLIPDGGLTYFLTRAIGRVRALGMALTGQPLSAHEAAEAGMAWKVRDDNEVDGFAITLAEKLSLVDNQALAATRKLIDGSYNGDLEAAILKEAVGQKIRQQSTATCQAIDAFVNKPKKKHS</sequence>
<dbReference type="EMBL" id="BANI01000063">
    <property type="protein sequence ID" value="GAN96432.1"/>
    <property type="molecule type" value="Genomic_DNA"/>
</dbReference>
<accession>A0A0D6PYP3</accession>
<dbReference type="CDD" id="cd06558">
    <property type="entry name" value="crotonase-like"/>
    <property type="match status" value="1"/>
</dbReference>